<gene>
    <name evidence="2" type="ORF">BRAPAZ1V2_A05P22860.2</name>
</gene>
<dbReference type="AlphaFoldDB" id="A0A8D9DEB0"/>
<name>A0A8D9DEB0_BRACM</name>
<organism evidence="2 3">
    <name type="scientific">Brassica campestris</name>
    <name type="common">Field mustard</name>
    <dbReference type="NCBI Taxonomy" id="3711"/>
    <lineage>
        <taxon>Eukaryota</taxon>
        <taxon>Viridiplantae</taxon>
        <taxon>Streptophyta</taxon>
        <taxon>Embryophyta</taxon>
        <taxon>Tracheophyta</taxon>
        <taxon>Spermatophyta</taxon>
        <taxon>Magnoliopsida</taxon>
        <taxon>eudicotyledons</taxon>
        <taxon>Gunneridae</taxon>
        <taxon>Pentapetalae</taxon>
        <taxon>rosids</taxon>
        <taxon>malvids</taxon>
        <taxon>Brassicales</taxon>
        <taxon>Brassicaceae</taxon>
        <taxon>Brassiceae</taxon>
        <taxon>Brassica</taxon>
    </lineage>
</organism>
<reference evidence="2 3" key="1">
    <citation type="submission" date="2021-07" db="EMBL/GenBank/DDBJ databases">
        <authorList>
            <consortium name="Genoscope - CEA"/>
            <person name="William W."/>
        </authorList>
    </citation>
    <scope>NUCLEOTIDE SEQUENCE [LARGE SCALE GENOMIC DNA]</scope>
</reference>
<feature type="domain" description="MULE transposase" evidence="1">
    <location>
        <begin position="145"/>
        <end position="238"/>
    </location>
</feature>
<proteinExistence type="predicted"/>
<dbReference type="InterPro" id="IPR018289">
    <property type="entry name" value="MULE_transposase_dom"/>
</dbReference>
<dbReference type="Proteomes" id="UP000694005">
    <property type="component" value="Chromosome A05"/>
</dbReference>
<evidence type="ECO:0000313" key="2">
    <source>
        <dbReference type="EMBL" id="CAG7875765.1"/>
    </source>
</evidence>
<dbReference type="PANTHER" id="PTHR31973:SF195">
    <property type="entry name" value="MUDR FAMILY TRANSPOSASE"/>
    <property type="match status" value="1"/>
</dbReference>
<evidence type="ECO:0000313" key="3">
    <source>
        <dbReference type="Proteomes" id="UP000694005"/>
    </source>
</evidence>
<accession>A0A8D9DEB0</accession>
<evidence type="ECO:0000259" key="1">
    <source>
        <dbReference type="Pfam" id="PF10551"/>
    </source>
</evidence>
<dbReference type="Pfam" id="PF10551">
    <property type="entry name" value="MULE"/>
    <property type="match status" value="1"/>
</dbReference>
<dbReference type="EMBL" id="LS974621">
    <property type="protein sequence ID" value="CAG7875765.1"/>
    <property type="molecule type" value="Genomic_DNA"/>
</dbReference>
<dbReference type="Gramene" id="A05p22860.2_BraZ1">
    <property type="protein sequence ID" value="A05p22860.2_BraZ1.CDS.1"/>
    <property type="gene ID" value="A05g22860.2_BraZ1"/>
</dbReference>
<sequence>MEGQSECETWDKHVLGNKVCRKTYMLGERLAQRRHCTPKYVGRLFIDRVGIIDGLNPQHITDAMKNMLGMTLDYTTSYRALLYTQTLVKGSAEDGYSRLPSYLEQISLANPDSIMAIELDSINRFKYLFLACGASIKGFKYQRRVIVVDGTHLSGKYGGVMLVAAAQEENFQIFPLAFGIVDAEDEPSWEWFFTKMPSCVSDEQPLVIVSDRHVAIKSACDKVFPWATRGICYYLIQDNIVKKYKGKHLLYLVKGAAYAHTVSDFDRYMAEIQSANPDLATYLDNADVSQWSRLYCQGDRYNIKTSNIAESINSAQKKARGFSVQFMLEFIREKLGKWFWKRREDALSLPTQHSRGVEYLIDVPSETVDTMTVQPINGWRFFVKGGKIDCVVDLEHEKCD</sequence>
<dbReference type="PANTHER" id="PTHR31973">
    <property type="entry name" value="POLYPROTEIN, PUTATIVE-RELATED"/>
    <property type="match status" value="1"/>
</dbReference>
<protein>
    <recommendedName>
        <fullName evidence="1">MULE transposase domain-containing protein</fullName>
    </recommendedName>
</protein>